<name>A0ABR8LDH1_9ALTE</name>
<dbReference type="Proteomes" id="UP000624419">
    <property type="component" value="Unassembled WGS sequence"/>
</dbReference>
<comment type="caution">
    <text evidence="2">The sequence shown here is derived from an EMBL/GenBank/DDBJ whole genome shotgun (WGS) entry which is preliminary data.</text>
</comment>
<keyword evidence="3" id="KW-1185">Reference proteome</keyword>
<gene>
    <name evidence="2" type="ORF">HHX48_01210</name>
</gene>
<reference evidence="2 3" key="1">
    <citation type="submission" date="2020-04" db="EMBL/GenBank/DDBJ databases">
        <title>Salinimonas sp. HHU 13199.</title>
        <authorList>
            <person name="Cui X."/>
            <person name="Zhang D."/>
        </authorList>
    </citation>
    <scope>NUCLEOTIDE SEQUENCE [LARGE SCALE GENOMIC DNA]</scope>
    <source>
        <strain evidence="2 3">HHU 13199</strain>
    </source>
</reference>
<evidence type="ECO:0000313" key="3">
    <source>
        <dbReference type="Proteomes" id="UP000624419"/>
    </source>
</evidence>
<organism evidence="2 3">
    <name type="scientific">Salinimonas profundi</name>
    <dbReference type="NCBI Taxonomy" id="2729140"/>
    <lineage>
        <taxon>Bacteria</taxon>
        <taxon>Pseudomonadati</taxon>
        <taxon>Pseudomonadota</taxon>
        <taxon>Gammaproteobacteria</taxon>
        <taxon>Alteromonadales</taxon>
        <taxon>Alteromonadaceae</taxon>
        <taxon>Alteromonas/Salinimonas group</taxon>
        <taxon>Salinimonas</taxon>
    </lineage>
</organism>
<accession>A0ABR8LDH1</accession>
<evidence type="ECO:0000256" key="1">
    <source>
        <dbReference type="SAM" id="SignalP"/>
    </source>
</evidence>
<evidence type="ECO:0000313" key="2">
    <source>
        <dbReference type="EMBL" id="MBD3584350.1"/>
    </source>
</evidence>
<sequence>MKTQIKLLALAALFTASFTSHASVKVVQGTYVPVKGTVETFEVSDPSQGEAPQQLGRYKIYLINSAWRSMSAGERAATQYLIKVEGLVAGEIDPATMLVSHKLLDDDHQYTLRSENDFFIPQSGDMFCSTGTPLVIQEQINLVKGTGKYANLSEGTIMLNGVINNCPSEPEFGKNVLEVIPFQGSVTFE</sequence>
<feature type="signal peptide" evidence="1">
    <location>
        <begin position="1"/>
        <end position="22"/>
    </location>
</feature>
<keyword evidence="1" id="KW-0732">Signal</keyword>
<dbReference type="RefSeq" id="WP_191021817.1">
    <property type="nucleotide sequence ID" value="NZ_JABBXD010000001.1"/>
</dbReference>
<proteinExistence type="predicted"/>
<protein>
    <submittedName>
        <fullName evidence="2">Uncharacterized protein</fullName>
    </submittedName>
</protein>
<feature type="chain" id="PRO_5046580620" evidence="1">
    <location>
        <begin position="23"/>
        <end position="189"/>
    </location>
</feature>
<dbReference type="EMBL" id="JABBXD010000001">
    <property type="protein sequence ID" value="MBD3584350.1"/>
    <property type="molecule type" value="Genomic_DNA"/>
</dbReference>